<dbReference type="EMBL" id="CP044331">
    <property type="protein sequence ID" value="QGM96982.1"/>
    <property type="molecule type" value="Genomic_DNA"/>
</dbReference>
<dbReference type="Proteomes" id="UP000422569">
    <property type="component" value="Chromosome"/>
</dbReference>
<sequence>MRGAYLKFFALAVAATPLAVTPAAAICWLGCGDPTEAHARKIFENLLPQRFDKPGKILEFKQTMSEALEMHATGEKGYEIFFSGKVQFPEGANLECKPDDAGKVKDGCSSSKHYVTAPRSSDPKGKQYVPPGETVVFEEEYRFYEDSNGWKGPDGNVYRQ</sequence>
<dbReference type="KEGG" id="mpar:F7D14_05500"/>
<keyword evidence="4" id="KW-1185">Reference proteome</keyword>
<protein>
    <recommendedName>
        <fullName evidence="5">Lipoprotein</fullName>
    </recommendedName>
</protein>
<feature type="chain" id="PRO_5025662161" description="Lipoprotein" evidence="2">
    <location>
        <begin position="26"/>
        <end position="160"/>
    </location>
</feature>
<dbReference type="AlphaFoldDB" id="A0A6B8M4F4"/>
<feature type="region of interest" description="Disordered" evidence="1">
    <location>
        <begin position="101"/>
        <end position="131"/>
    </location>
</feature>
<gene>
    <name evidence="3" type="ORF">F7D14_05500</name>
</gene>
<evidence type="ECO:0008006" key="5">
    <source>
        <dbReference type="Google" id="ProtNLM"/>
    </source>
</evidence>
<organism evidence="3 4">
    <name type="scientific">Methylocystis parvus</name>
    <dbReference type="NCBI Taxonomy" id="134"/>
    <lineage>
        <taxon>Bacteria</taxon>
        <taxon>Pseudomonadati</taxon>
        <taxon>Pseudomonadota</taxon>
        <taxon>Alphaproteobacteria</taxon>
        <taxon>Hyphomicrobiales</taxon>
        <taxon>Methylocystaceae</taxon>
        <taxon>Methylocystis</taxon>
    </lineage>
</organism>
<keyword evidence="2" id="KW-0732">Signal</keyword>
<feature type="signal peptide" evidence="2">
    <location>
        <begin position="1"/>
        <end position="25"/>
    </location>
</feature>
<reference evidence="3 4" key="1">
    <citation type="submission" date="2019-09" db="EMBL/GenBank/DDBJ databases">
        <title>Isolation and complete genome sequencing of Methylocystis species.</title>
        <authorList>
            <person name="Rumah B.L."/>
            <person name="Stead C.E."/>
            <person name="Stevens B.C."/>
            <person name="Minton N.P."/>
            <person name="Grosse-Honebrink A."/>
            <person name="Zhang Y."/>
        </authorList>
    </citation>
    <scope>NUCLEOTIDE SEQUENCE [LARGE SCALE GENOMIC DNA]</scope>
    <source>
        <strain evidence="3 4">BRCS2</strain>
    </source>
</reference>
<proteinExistence type="predicted"/>
<evidence type="ECO:0000256" key="1">
    <source>
        <dbReference type="SAM" id="MobiDB-lite"/>
    </source>
</evidence>
<accession>A0A6B8M4F4</accession>
<evidence type="ECO:0000313" key="3">
    <source>
        <dbReference type="EMBL" id="QGM96982.1"/>
    </source>
</evidence>
<evidence type="ECO:0000256" key="2">
    <source>
        <dbReference type="SAM" id="SignalP"/>
    </source>
</evidence>
<dbReference type="RefSeq" id="WP_016918494.1">
    <property type="nucleotide sequence ID" value="NZ_CP044331.1"/>
</dbReference>
<evidence type="ECO:0000313" key="4">
    <source>
        <dbReference type="Proteomes" id="UP000422569"/>
    </source>
</evidence>
<name>A0A6B8M4F4_9HYPH</name>